<evidence type="ECO:0000256" key="6">
    <source>
        <dbReference type="ARBA" id="ARBA00022552"/>
    </source>
</evidence>
<dbReference type="AlphaFoldDB" id="A0A1H0V9H7"/>
<keyword evidence="6 12" id="KW-0698">rRNA processing</keyword>
<dbReference type="Proteomes" id="UP000199159">
    <property type="component" value="Unassembled WGS sequence"/>
</dbReference>
<dbReference type="InterPro" id="IPR029028">
    <property type="entry name" value="Alpha/beta_knot_MTases"/>
</dbReference>
<dbReference type="CDD" id="cd18084">
    <property type="entry name" value="RsmE-like"/>
    <property type="match status" value="1"/>
</dbReference>
<evidence type="ECO:0000256" key="5">
    <source>
        <dbReference type="ARBA" id="ARBA00022490"/>
    </source>
</evidence>
<keyword evidence="5 12" id="KW-0963">Cytoplasm</keyword>
<dbReference type="EMBL" id="FNJU01000006">
    <property type="protein sequence ID" value="SDP75004.1"/>
    <property type="molecule type" value="Genomic_DNA"/>
</dbReference>
<keyword evidence="8 12" id="KW-0808">Transferase</keyword>
<evidence type="ECO:0000256" key="10">
    <source>
        <dbReference type="ARBA" id="ARBA00025699"/>
    </source>
</evidence>
<dbReference type="Pfam" id="PF04452">
    <property type="entry name" value="Methyltrans_RNA"/>
    <property type="match status" value="1"/>
</dbReference>
<dbReference type="GO" id="GO:0070475">
    <property type="term" value="P:rRNA base methylation"/>
    <property type="evidence" value="ECO:0007669"/>
    <property type="project" value="TreeGrafter"/>
</dbReference>
<dbReference type="Pfam" id="PF20260">
    <property type="entry name" value="PUA_4"/>
    <property type="match status" value="1"/>
</dbReference>
<evidence type="ECO:0000313" key="16">
    <source>
        <dbReference type="Proteomes" id="UP000199159"/>
    </source>
</evidence>
<evidence type="ECO:0000256" key="3">
    <source>
        <dbReference type="ARBA" id="ARBA00012328"/>
    </source>
</evidence>
<dbReference type="InterPro" id="IPR015947">
    <property type="entry name" value="PUA-like_sf"/>
</dbReference>
<dbReference type="STRING" id="930152.SAMN05216565_106109"/>
<reference evidence="16" key="1">
    <citation type="submission" date="2016-10" db="EMBL/GenBank/DDBJ databases">
        <authorList>
            <person name="Varghese N."/>
            <person name="Submissions S."/>
        </authorList>
    </citation>
    <scope>NUCLEOTIDE SEQUENCE [LARGE SCALE GENOMIC DNA]</scope>
    <source>
        <strain evidence="16">IBRC-M10078</strain>
    </source>
</reference>
<comment type="similarity">
    <text evidence="2 12">Belongs to the RNA methyltransferase RsmE family.</text>
</comment>
<dbReference type="Gene3D" id="2.40.240.20">
    <property type="entry name" value="Hypothetical PUA domain-like, domain 1"/>
    <property type="match status" value="1"/>
</dbReference>
<evidence type="ECO:0000256" key="2">
    <source>
        <dbReference type="ARBA" id="ARBA00005528"/>
    </source>
</evidence>
<dbReference type="InterPro" id="IPR029026">
    <property type="entry name" value="tRNA_m1G_MTases_N"/>
</dbReference>
<dbReference type="EC" id="2.1.1.193" evidence="3 12"/>
<keyword evidence="16" id="KW-1185">Reference proteome</keyword>
<dbReference type="RefSeq" id="WP_090855043.1">
    <property type="nucleotide sequence ID" value="NZ_FNJU01000006.1"/>
</dbReference>
<dbReference type="NCBIfam" id="TIGR00046">
    <property type="entry name" value="RsmE family RNA methyltransferase"/>
    <property type="match status" value="1"/>
</dbReference>
<evidence type="ECO:0000256" key="8">
    <source>
        <dbReference type="ARBA" id="ARBA00022679"/>
    </source>
</evidence>
<dbReference type="PANTHER" id="PTHR30027:SF3">
    <property type="entry name" value="16S RRNA (URACIL(1498)-N(3))-METHYLTRANSFERASE"/>
    <property type="match status" value="1"/>
</dbReference>
<accession>A0A1H0V9H7</accession>
<comment type="catalytic activity">
    <reaction evidence="11 12">
        <text>uridine(1498) in 16S rRNA + S-adenosyl-L-methionine = N(3)-methyluridine(1498) in 16S rRNA + S-adenosyl-L-homocysteine + H(+)</text>
        <dbReference type="Rhea" id="RHEA:42920"/>
        <dbReference type="Rhea" id="RHEA-COMP:10283"/>
        <dbReference type="Rhea" id="RHEA-COMP:10284"/>
        <dbReference type="ChEBI" id="CHEBI:15378"/>
        <dbReference type="ChEBI" id="CHEBI:57856"/>
        <dbReference type="ChEBI" id="CHEBI:59789"/>
        <dbReference type="ChEBI" id="CHEBI:65315"/>
        <dbReference type="ChEBI" id="CHEBI:74502"/>
        <dbReference type="EC" id="2.1.1.193"/>
    </reaction>
</comment>
<evidence type="ECO:0000259" key="13">
    <source>
        <dbReference type="Pfam" id="PF04452"/>
    </source>
</evidence>
<dbReference type="NCBIfam" id="NF008691">
    <property type="entry name" value="PRK11713.1-4"/>
    <property type="match status" value="1"/>
</dbReference>
<dbReference type="FunFam" id="3.40.1280.10:FF:000024">
    <property type="entry name" value="Ribosomal RNA small subunit methyltransferase E"/>
    <property type="match status" value="1"/>
</dbReference>
<name>A0A1H0V9H7_9BACI</name>
<gene>
    <name evidence="15" type="ORF">SAMN05216565_106109</name>
</gene>
<organism evidence="15 16">
    <name type="scientific">Litchfieldia salsa</name>
    <dbReference type="NCBI Taxonomy" id="930152"/>
    <lineage>
        <taxon>Bacteria</taxon>
        <taxon>Bacillati</taxon>
        <taxon>Bacillota</taxon>
        <taxon>Bacilli</taxon>
        <taxon>Bacillales</taxon>
        <taxon>Bacillaceae</taxon>
        <taxon>Litchfieldia</taxon>
    </lineage>
</organism>
<feature type="domain" description="Ribosomal RNA small subunit methyltransferase E PUA-like" evidence="14">
    <location>
        <begin position="19"/>
        <end position="57"/>
    </location>
</feature>
<dbReference type="SUPFAM" id="SSF75217">
    <property type="entry name" value="alpha/beta knot"/>
    <property type="match status" value="1"/>
</dbReference>
<evidence type="ECO:0000313" key="15">
    <source>
        <dbReference type="EMBL" id="SDP75004.1"/>
    </source>
</evidence>
<keyword evidence="7 12" id="KW-0489">Methyltransferase</keyword>
<comment type="function">
    <text evidence="10 12">Specifically methylates the N3 position of the uracil ring of uridine 1498 (m3U1498) in 16S rRNA. Acts on the fully assembled 30S ribosomal subunit.</text>
</comment>
<dbReference type="InterPro" id="IPR046887">
    <property type="entry name" value="RsmE_PUA-like"/>
</dbReference>
<evidence type="ECO:0000256" key="1">
    <source>
        <dbReference type="ARBA" id="ARBA00004496"/>
    </source>
</evidence>
<evidence type="ECO:0000256" key="4">
    <source>
        <dbReference type="ARBA" id="ARBA00013673"/>
    </source>
</evidence>
<dbReference type="GO" id="GO:0070042">
    <property type="term" value="F:rRNA (uridine-N3-)-methyltransferase activity"/>
    <property type="evidence" value="ECO:0007669"/>
    <property type="project" value="TreeGrafter"/>
</dbReference>
<dbReference type="InterPro" id="IPR006700">
    <property type="entry name" value="RsmE"/>
</dbReference>
<dbReference type="InterPro" id="IPR046886">
    <property type="entry name" value="RsmE_MTase_dom"/>
</dbReference>
<dbReference type="NCBIfam" id="NF008692">
    <property type="entry name" value="PRK11713.1-5"/>
    <property type="match status" value="1"/>
</dbReference>
<evidence type="ECO:0000256" key="7">
    <source>
        <dbReference type="ARBA" id="ARBA00022603"/>
    </source>
</evidence>
<dbReference type="PANTHER" id="PTHR30027">
    <property type="entry name" value="RIBOSOMAL RNA SMALL SUBUNIT METHYLTRANSFERASE E"/>
    <property type="match status" value="1"/>
</dbReference>
<evidence type="ECO:0000259" key="14">
    <source>
        <dbReference type="Pfam" id="PF20260"/>
    </source>
</evidence>
<dbReference type="SUPFAM" id="SSF88697">
    <property type="entry name" value="PUA domain-like"/>
    <property type="match status" value="1"/>
</dbReference>
<protein>
    <recommendedName>
        <fullName evidence="4 12">Ribosomal RNA small subunit methyltransferase E</fullName>
        <ecNumber evidence="3 12">2.1.1.193</ecNumber>
    </recommendedName>
</protein>
<sequence length="249" mass="27990">MQRYFINEITEEQKAMIMGDDFHHIVRVMRMEVGDHFICCDSKGKQAQCEITEITNDMILASVVEWIETQTELPITVSIASGLPKGDKLEYVIQKGTELGANEFVPFIAARSIVKWDEKKGAKKVERWNKIAKEAAEQSHRSVVPVIPSPKRFNELISYSDGFDYKVIAYEEEAKRGEKSALASIFNKLTVGDSLLVVIGPEGGLTEKEVSELQDHGFVSCSFGPRILRTETAPLYVLSAVSYHFELAR</sequence>
<dbReference type="GO" id="GO:0005737">
    <property type="term" value="C:cytoplasm"/>
    <property type="evidence" value="ECO:0007669"/>
    <property type="project" value="UniProtKB-SubCell"/>
</dbReference>
<feature type="domain" description="Ribosomal RNA small subunit methyltransferase E methyltransferase" evidence="13">
    <location>
        <begin position="72"/>
        <end position="241"/>
    </location>
</feature>
<dbReference type="Gene3D" id="3.40.1280.10">
    <property type="match status" value="1"/>
</dbReference>
<evidence type="ECO:0000256" key="11">
    <source>
        <dbReference type="ARBA" id="ARBA00047944"/>
    </source>
</evidence>
<proteinExistence type="inferred from homology"/>
<dbReference type="PIRSF" id="PIRSF015601">
    <property type="entry name" value="MTase_slr0722"/>
    <property type="match status" value="1"/>
</dbReference>
<keyword evidence="9 12" id="KW-0949">S-adenosyl-L-methionine</keyword>
<comment type="subcellular location">
    <subcellularLocation>
        <location evidence="1 12">Cytoplasm</location>
    </subcellularLocation>
</comment>
<evidence type="ECO:0000256" key="9">
    <source>
        <dbReference type="ARBA" id="ARBA00022691"/>
    </source>
</evidence>
<evidence type="ECO:0000256" key="12">
    <source>
        <dbReference type="PIRNR" id="PIRNR015601"/>
    </source>
</evidence>
<dbReference type="OrthoDB" id="9815641at2"/>